<dbReference type="GO" id="GO:0006820">
    <property type="term" value="P:monoatomic anion transport"/>
    <property type="evidence" value="ECO:0007669"/>
    <property type="project" value="TreeGrafter"/>
</dbReference>
<evidence type="ECO:0000256" key="1">
    <source>
        <dbReference type="ARBA" id="ARBA00004141"/>
    </source>
</evidence>
<sequence length="559" mass="62494">MPSMKQQRTGCIQKFCSCRWTLAYMLFLLRICQTALRQSIGMCLVCMVDRTDNNMSSNNQTWNDQIHFQRPGFTLMSNISEPVLIITDESREFEWDSKFQGLVLSSYYYGYLLTPLLASYVERATGAKSLVAISIGFGALINFITPELTRLNKFLLVALRVVAGTTNGMIDPAVQHLWSVWAPKSEIASLCAVEYAGVSVGGIFTFLISGLLCQIPLNNGWPFVFYFYGCGNLLWLLMWFILVYNKPSDHPRISDAELEYIASQTYHSNSTKKKLHPPWLKILTSPAVWALMLASSTYTWVYSWVLCYLPMYMQDVLKYSITENAVLSPLPFVGKFLSGLFCGYLSDRLLRTSLSITANRKMFMMIGSIGCAAVTVAIGFLDYDSRVLAVGLLVLLVTLQNISTVTIRVNVLDIAPRYSGFILAISNTIAVATSLTGPLVTSAVIYEQDNQKQWQTMFYVVASLSLIGGLIFMVLGEAKIQSWADDTRGVNIIEINEFDTKVMPSTDCPHNVITCQHTDQLDEATSHMLHDKSVKIEATIKGHTTQVTRKCSGNEILTT</sequence>
<feature type="chain" id="PRO_5044701697" evidence="6">
    <location>
        <begin position="38"/>
        <end position="559"/>
    </location>
</feature>
<feature type="transmembrane region" description="Helical" evidence="5">
    <location>
        <begin position="387"/>
        <end position="409"/>
    </location>
</feature>
<dbReference type="GO" id="GO:0022857">
    <property type="term" value="F:transmembrane transporter activity"/>
    <property type="evidence" value="ECO:0007669"/>
    <property type="project" value="InterPro"/>
</dbReference>
<dbReference type="Gene3D" id="1.20.1250.20">
    <property type="entry name" value="MFS general substrate transporter like domains"/>
    <property type="match status" value="2"/>
</dbReference>
<dbReference type="InterPro" id="IPR036259">
    <property type="entry name" value="MFS_trans_sf"/>
</dbReference>
<dbReference type="RefSeq" id="XP_055871215.1">
    <property type="nucleotide sequence ID" value="XM_056015240.1"/>
</dbReference>
<dbReference type="Proteomes" id="UP001165740">
    <property type="component" value="Chromosome 1"/>
</dbReference>
<dbReference type="RefSeq" id="XP_013095108.2">
    <property type="nucleotide sequence ID" value="XM_013239654.2"/>
</dbReference>
<dbReference type="PANTHER" id="PTHR11662:SF399">
    <property type="entry name" value="FI19708P1-RELATED"/>
    <property type="match status" value="1"/>
</dbReference>
<evidence type="ECO:0000313" key="10">
    <source>
        <dbReference type="RefSeq" id="XP_013095110.2"/>
    </source>
</evidence>
<evidence type="ECO:0000313" key="11">
    <source>
        <dbReference type="RefSeq" id="XP_055871210.1"/>
    </source>
</evidence>
<evidence type="ECO:0000256" key="4">
    <source>
        <dbReference type="ARBA" id="ARBA00023136"/>
    </source>
</evidence>
<evidence type="ECO:0000256" key="2">
    <source>
        <dbReference type="ARBA" id="ARBA00022692"/>
    </source>
</evidence>
<dbReference type="PROSITE" id="PS50850">
    <property type="entry name" value="MFS"/>
    <property type="match status" value="1"/>
</dbReference>
<accession>A0A9U8EMS7</accession>
<feature type="transmembrane region" description="Helical" evidence="5">
    <location>
        <begin position="421"/>
        <end position="445"/>
    </location>
</feature>
<organism evidence="8 10">
    <name type="scientific">Biomphalaria glabrata</name>
    <name type="common">Bloodfluke planorb</name>
    <name type="synonym">Freshwater snail</name>
    <dbReference type="NCBI Taxonomy" id="6526"/>
    <lineage>
        <taxon>Eukaryota</taxon>
        <taxon>Metazoa</taxon>
        <taxon>Spiralia</taxon>
        <taxon>Lophotrochozoa</taxon>
        <taxon>Mollusca</taxon>
        <taxon>Gastropoda</taxon>
        <taxon>Heterobranchia</taxon>
        <taxon>Euthyneura</taxon>
        <taxon>Panpulmonata</taxon>
        <taxon>Hygrophila</taxon>
        <taxon>Lymnaeoidea</taxon>
        <taxon>Planorbidae</taxon>
        <taxon>Biomphalaria</taxon>
    </lineage>
</organism>
<feature type="transmembrane region" description="Helical" evidence="5">
    <location>
        <begin position="362"/>
        <end position="381"/>
    </location>
</feature>
<dbReference type="AlphaFoldDB" id="A0A9U8EMS7"/>
<feature type="transmembrane region" description="Helical" evidence="5">
    <location>
        <begin position="223"/>
        <end position="244"/>
    </location>
</feature>
<reference evidence="9 10" key="1">
    <citation type="submission" date="2025-04" db="UniProtKB">
        <authorList>
            <consortium name="RefSeq"/>
        </authorList>
    </citation>
    <scope>IDENTIFICATION</scope>
</reference>
<dbReference type="RefSeq" id="XP_055871210.1">
    <property type="nucleotide sequence ID" value="XM_056015235.1"/>
</dbReference>
<feature type="transmembrane region" description="Helical" evidence="5">
    <location>
        <begin position="288"/>
        <end position="312"/>
    </location>
</feature>
<dbReference type="GO" id="GO:0016020">
    <property type="term" value="C:membrane"/>
    <property type="evidence" value="ECO:0007669"/>
    <property type="project" value="UniProtKB-SubCell"/>
</dbReference>
<dbReference type="OMA" id="AYLPMYM"/>
<dbReference type="RefSeq" id="XP_013095110.2">
    <property type="nucleotide sequence ID" value="XM_013239656.2"/>
</dbReference>
<keyword evidence="2 5" id="KW-0812">Transmembrane</keyword>
<dbReference type="FunFam" id="1.20.1250.20:FF:000532">
    <property type="entry name" value="SLC (SoLute Carrier) homolog"/>
    <property type="match status" value="1"/>
</dbReference>
<protein>
    <submittedName>
        <fullName evidence="9 10">Sialin-like</fullName>
    </submittedName>
</protein>
<evidence type="ECO:0000256" key="3">
    <source>
        <dbReference type="ARBA" id="ARBA00022989"/>
    </source>
</evidence>
<comment type="subcellular location">
    <subcellularLocation>
        <location evidence="1">Membrane</location>
        <topology evidence="1">Multi-pass membrane protein</topology>
    </subcellularLocation>
</comment>
<feature type="signal peptide" evidence="6">
    <location>
        <begin position="1"/>
        <end position="37"/>
    </location>
</feature>
<dbReference type="InterPro" id="IPR050382">
    <property type="entry name" value="MFS_Na/Anion_cotransporter"/>
</dbReference>
<evidence type="ECO:0000259" key="7">
    <source>
        <dbReference type="PROSITE" id="PS50850"/>
    </source>
</evidence>
<keyword evidence="3 5" id="KW-1133">Transmembrane helix</keyword>
<feature type="transmembrane region" description="Helical" evidence="5">
    <location>
        <begin position="457"/>
        <end position="475"/>
    </location>
</feature>
<dbReference type="OrthoDB" id="2985014at2759"/>
<feature type="domain" description="Major facilitator superfamily (MFS) profile" evidence="7">
    <location>
        <begin position="38"/>
        <end position="480"/>
    </location>
</feature>
<dbReference type="SUPFAM" id="SSF103473">
    <property type="entry name" value="MFS general substrate transporter"/>
    <property type="match status" value="1"/>
</dbReference>
<proteinExistence type="predicted"/>
<keyword evidence="8" id="KW-1185">Reference proteome</keyword>
<feature type="transmembrane region" description="Helical" evidence="5">
    <location>
        <begin position="195"/>
        <end position="217"/>
    </location>
</feature>
<dbReference type="InterPro" id="IPR020846">
    <property type="entry name" value="MFS_dom"/>
</dbReference>
<evidence type="ECO:0000256" key="6">
    <source>
        <dbReference type="SAM" id="SignalP"/>
    </source>
</evidence>
<gene>
    <name evidence="9 10 11 12" type="primary">LOC106078675</name>
</gene>
<evidence type="ECO:0000313" key="12">
    <source>
        <dbReference type="RefSeq" id="XP_055871215.1"/>
    </source>
</evidence>
<keyword evidence="4 5" id="KW-0472">Membrane</keyword>
<dbReference type="Pfam" id="PF07690">
    <property type="entry name" value="MFS_1"/>
    <property type="match status" value="1"/>
</dbReference>
<dbReference type="KEGG" id="bgt:106078675"/>
<feature type="transmembrane region" description="Helical" evidence="5">
    <location>
        <begin position="127"/>
        <end position="145"/>
    </location>
</feature>
<evidence type="ECO:0000256" key="5">
    <source>
        <dbReference type="SAM" id="Phobius"/>
    </source>
</evidence>
<keyword evidence="6" id="KW-0732">Signal</keyword>
<dbReference type="GeneID" id="106078675"/>
<evidence type="ECO:0000313" key="8">
    <source>
        <dbReference type="Proteomes" id="UP001165740"/>
    </source>
</evidence>
<name>A0A9U8EMS7_BIOGL</name>
<evidence type="ECO:0000313" key="9">
    <source>
        <dbReference type="RefSeq" id="XP_013095108.2"/>
    </source>
</evidence>
<dbReference type="InterPro" id="IPR011701">
    <property type="entry name" value="MFS"/>
</dbReference>
<dbReference type="PANTHER" id="PTHR11662">
    <property type="entry name" value="SOLUTE CARRIER FAMILY 17"/>
    <property type="match status" value="1"/>
</dbReference>